<reference evidence="5 6" key="1">
    <citation type="submission" date="2016-03" db="EMBL/GenBank/DDBJ databases">
        <title>Shallow-sea hydrothermal system.</title>
        <authorList>
            <person name="Tang K."/>
        </authorList>
    </citation>
    <scope>NUCLEOTIDE SEQUENCE [LARGE SCALE GENOMIC DNA]</scope>
    <source>
        <strain evidence="5 6">JLT9</strain>
    </source>
</reference>
<keyword evidence="2" id="KW-0812">Transmembrane</keyword>
<proteinExistence type="predicted"/>
<gene>
    <name evidence="5" type="ORF">SGUI_1103</name>
</gene>
<sequence>MRSTVAVAVAAALAAITLLLWSSSSGAPLVGPPQSTWAPSMGMPDFPAVTEGPSQQVLEGDGQQREGRAVDWLLIGFLVLVTVVILIVLRMLANRQVREREQLTVEEDEELVALLEATGDDVRYRALAEGDPRNAVVACWVALEEAVRRSGLHQNPAETAAELTRRVLTRWEVDETAIRSLSEAYREARFSRHPVSEDQRDRAVAALERIHDDLRRRVLAEQARAEEDEAQAAAAREGGSGHTGGSR</sequence>
<dbReference type="EMBL" id="CP014989">
    <property type="protein sequence ID" value="ANS78499.1"/>
    <property type="molecule type" value="Genomic_DNA"/>
</dbReference>
<feature type="compositionally biased region" description="Gly residues" evidence="1">
    <location>
        <begin position="238"/>
        <end position="247"/>
    </location>
</feature>
<keyword evidence="3" id="KW-0732">Signal</keyword>
<dbReference type="KEGG" id="serj:SGUI_1103"/>
<feature type="signal peptide" evidence="3">
    <location>
        <begin position="1"/>
        <end position="27"/>
    </location>
</feature>
<dbReference type="Proteomes" id="UP000092482">
    <property type="component" value="Chromosome"/>
</dbReference>
<name>A0A1B1NAP2_9MICO</name>
<feature type="domain" description="Protein-glutamine gamma-glutamyltransferase-like C-terminal" evidence="4">
    <location>
        <begin position="139"/>
        <end position="208"/>
    </location>
</feature>
<evidence type="ECO:0000313" key="5">
    <source>
        <dbReference type="EMBL" id="ANS78499.1"/>
    </source>
</evidence>
<feature type="region of interest" description="Disordered" evidence="1">
    <location>
        <begin position="221"/>
        <end position="247"/>
    </location>
</feature>
<evidence type="ECO:0000259" key="4">
    <source>
        <dbReference type="Pfam" id="PF13559"/>
    </source>
</evidence>
<feature type="transmembrane region" description="Helical" evidence="2">
    <location>
        <begin position="72"/>
        <end position="93"/>
    </location>
</feature>
<evidence type="ECO:0000256" key="1">
    <source>
        <dbReference type="SAM" id="MobiDB-lite"/>
    </source>
</evidence>
<evidence type="ECO:0000256" key="3">
    <source>
        <dbReference type="SAM" id="SignalP"/>
    </source>
</evidence>
<keyword evidence="6" id="KW-1185">Reference proteome</keyword>
<dbReference type="AlphaFoldDB" id="A0A1B1NAP2"/>
<evidence type="ECO:0000256" key="2">
    <source>
        <dbReference type="SAM" id="Phobius"/>
    </source>
</evidence>
<organism evidence="5 6">
    <name type="scientific">Serinicoccus hydrothermalis</name>
    <dbReference type="NCBI Taxonomy" id="1758689"/>
    <lineage>
        <taxon>Bacteria</taxon>
        <taxon>Bacillati</taxon>
        <taxon>Actinomycetota</taxon>
        <taxon>Actinomycetes</taxon>
        <taxon>Micrococcales</taxon>
        <taxon>Ornithinimicrobiaceae</taxon>
        <taxon>Serinicoccus</taxon>
    </lineage>
</organism>
<keyword evidence="2" id="KW-0472">Membrane</keyword>
<keyword evidence="2" id="KW-1133">Transmembrane helix</keyword>
<protein>
    <recommendedName>
        <fullName evidence="4">Protein-glutamine gamma-glutamyltransferase-like C-terminal domain-containing protein</fullName>
    </recommendedName>
</protein>
<evidence type="ECO:0000313" key="6">
    <source>
        <dbReference type="Proteomes" id="UP000092482"/>
    </source>
</evidence>
<dbReference type="Pfam" id="PF13559">
    <property type="entry name" value="DUF4129"/>
    <property type="match status" value="1"/>
</dbReference>
<dbReference type="InterPro" id="IPR025403">
    <property type="entry name" value="TgpA-like_C"/>
</dbReference>
<feature type="chain" id="PRO_5038398021" description="Protein-glutamine gamma-glutamyltransferase-like C-terminal domain-containing protein" evidence="3">
    <location>
        <begin position="28"/>
        <end position="247"/>
    </location>
</feature>
<accession>A0A1B1NAP2</accession>
<dbReference type="STRING" id="1758689.SGUI_1103"/>